<keyword evidence="9" id="KW-0315">Glutamine amidotransferase</keyword>
<dbReference type="PANTHER" id="PTHR10937:SF0">
    <property type="entry name" value="GLUTAMINE--FRUCTOSE-6-PHOSPHATE TRANSAMINASE (ISOMERIZING)"/>
    <property type="match status" value="1"/>
</dbReference>
<reference evidence="13 14" key="1">
    <citation type="journal article" date="2014" name="BMC Genomics">
        <title>Comparison of environmental and isolate Sulfobacillus genomes reveals diverse carbon, sulfur, nitrogen, and hydrogen metabolisms.</title>
        <authorList>
            <person name="Justice N.B."/>
            <person name="Norman A."/>
            <person name="Brown C.T."/>
            <person name="Singh A."/>
            <person name="Thomas B.C."/>
            <person name="Banfield J.F."/>
        </authorList>
    </citation>
    <scope>NUCLEOTIDE SEQUENCE [LARGE SCALE GENOMIC DNA]</scope>
    <source>
        <strain evidence="13">AMDSBA1</strain>
    </source>
</reference>
<dbReference type="Gene3D" id="3.40.50.10490">
    <property type="entry name" value="Glucose-6-phosphate isomerase like protein, domain 1"/>
    <property type="match status" value="2"/>
</dbReference>
<dbReference type="InterPro" id="IPR017932">
    <property type="entry name" value="GATase_2_dom"/>
</dbReference>
<dbReference type="EC" id="2.6.1.16" evidence="3 10"/>
<dbReference type="CDD" id="cd05009">
    <property type="entry name" value="SIS_GlmS_GlmD_2"/>
    <property type="match status" value="1"/>
</dbReference>
<feature type="domain" description="SIS" evidence="12">
    <location>
        <begin position="286"/>
        <end position="425"/>
    </location>
</feature>
<dbReference type="NCBIfam" id="NF001484">
    <property type="entry name" value="PRK00331.1"/>
    <property type="match status" value="1"/>
</dbReference>
<dbReference type="InterPro" id="IPR005855">
    <property type="entry name" value="GFAT"/>
</dbReference>
<evidence type="ECO:0000256" key="6">
    <source>
        <dbReference type="ARBA" id="ARBA00022576"/>
    </source>
</evidence>
<sequence>MCGIVGFVGEKEDALPFIFNGLKRLEYRGYDSAGIALASKSGIAIQKTQGKLAALGELLEALPSGIPCGIGHTRWATHGRPTNENAHPHTDCQGEIATVHNGIIENFQTLREELIAKGHRFQSDTDTEVIPHLLEEYGGAEDLVGAVRQAETRLQGAYAFLAISSRDPERIVAVRRTSPLIIGLGTNANYLGSDFSAFLAATKRAQILENGDMAVVTPHSVVITDKAGSRIDRPVITVDWDIKQAERGGYPHFMLKEIMEQPDVWGDCLLGRIRDNEVVPQEIGLTWDQLAEYQRIQIVAAGTAYHAGLIGKALIERLARIPVNVDVASEFRYASPILDRGTMVMAISQSGETADTLACLRLAREQGVFTYSITNTVGSTVARESDAVAYTLAGPEIAVASTKAYTTQILVLSLLALLLARIKGRARPDLVQGMLQLPFLGHKVLKGIDGITTMAERMAGTHDVFYIGRGLDYALAMEGQLKIKEISYLHAEAYPAGELKHGTLALIKEGVPVVAILTEHDVWEKTVSNILEVKARGAEVWGIVDERFPATLPIDHYIPIPIGDTLLAPVLAAIPLQLLAYYTAVARGEDVDQPRNLAKSVTVE</sequence>
<evidence type="ECO:0000256" key="8">
    <source>
        <dbReference type="ARBA" id="ARBA00022737"/>
    </source>
</evidence>
<proteinExistence type="inferred from homology"/>
<evidence type="ECO:0000259" key="12">
    <source>
        <dbReference type="PROSITE" id="PS51464"/>
    </source>
</evidence>
<dbReference type="SUPFAM" id="SSF56235">
    <property type="entry name" value="N-terminal nucleophile aminohydrolases (Ntn hydrolases)"/>
    <property type="match status" value="1"/>
</dbReference>
<comment type="catalytic activity">
    <reaction evidence="1 10">
        <text>D-fructose 6-phosphate + L-glutamine = D-glucosamine 6-phosphate + L-glutamate</text>
        <dbReference type="Rhea" id="RHEA:13237"/>
        <dbReference type="ChEBI" id="CHEBI:29985"/>
        <dbReference type="ChEBI" id="CHEBI:58359"/>
        <dbReference type="ChEBI" id="CHEBI:58725"/>
        <dbReference type="ChEBI" id="CHEBI:61527"/>
        <dbReference type="EC" id="2.6.1.16"/>
    </reaction>
</comment>
<dbReference type="HAMAP" id="MF_00164">
    <property type="entry name" value="GlmS"/>
    <property type="match status" value="1"/>
</dbReference>
<dbReference type="InterPro" id="IPR047084">
    <property type="entry name" value="GFAT_N"/>
</dbReference>
<accession>A0A2T2WYH9</accession>
<dbReference type="InterPro" id="IPR035490">
    <property type="entry name" value="GlmS/FrlB_SIS"/>
</dbReference>
<dbReference type="FunFam" id="3.40.50.10490:FF:000001">
    <property type="entry name" value="Glutamine--fructose-6-phosphate aminotransferase [isomerizing]"/>
    <property type="match status" value="1"/>
</dbReference>
<evidence type="ECO:0000256" key="5">
    <source>
        <dbReference type="ARBA" id="ARBA00022490"/>
    </source>
</evidence>
<keyword evidence="5 10" id="KW-0963">Cytoplasm</keyword>
<dbReference type="Pfam" id="PF13522">
    <property type="entry name" value="GATase_6"/>
    <property type="match status" value="1"/>
</dbReference>
<feature type="domain" description="SIS" evidence="12">
    <location>
        <begin position="454"/>
        <end position="594"/>
    </location>
</feature>
<dbReference type="CDD" id="cd05008">
    <property type="entry name" value="SIS_GlmS_GlmD_1"/>
    <property type="match status" value="1"/>
</dbReference>
<dbReference type="AlphaFoldDB" id="A0A2T2WYH9"/>
<comment type="function">
    <text evidence="10">Catalyzes the first step in hexosamine metabolism, converting fructose-6P into glucosamine-6P using glutamine as a nitrogen source.</text>
</comment>
<dbReference type="FunFam" id="3.40.50.10490:FF:000022">
    <property type="entry name" value="Glutamine--fructose-6-phosphate aminotransferase [isomerizing]"/>
    <property type="match status" value="1"/>
</dbReference>
<dbReference type="GO" id="GO:0005829">
    <property type="term" value="C:cytosol"/>
    <property type="evidence" value="ECO:0007669"/>
    <property type="project" value="TreeGrafter"/>
</dbReference>
<keyword evidence="6 10" id="KW-0032">Aminotransferase</keyword>
<evidence type="ECO:0000259" key="11">
    <source>
        <dbReference type="PROSITE" id="PS51278"/>
    </source>
</evidence>
<dbReference type="GO" id="GO:0004360">
    <property type="term" value="F:glutamine-fructose-6-phosphate transaminase (isomerizing) activity"/>
    <property type="evidence" value="ECO:0007669"/>
    <property type="project" value="UniProtKB-UniRule"/>
</dbReference>
<dbReference type="EMBL" id="PXYT01000027">
    <property type="protein sequence ID" value="PSR27294.1"/>
    <property type="molecule type" value="Genomic_DNA"/>
</dbReference>
<dbReference type="InterPro" id="IPR001347">
    <property type="entry name" value="SIS_dom"/>
</dbReference>
<evidence type="ECO:0000256" key="4">
    <source>
        <dbReference type="ARBA" id="ARBA00016090"/>
    </source>
</evidence>
<keyword evidence="8" id="KW-0677">Repeat</keyword>
<dbReference type="FunFam" id="3.60.20.10:FF:000006">
    <property type="entry name" value="Glutamine--fructose-6-phosphate aminotransferase [isomerizing]"/>
    <property type="match status" value="1"/>
</dbReference>
<dbReference type="PROSITE" id="PS51464">
    <property type="entry name" value="SIS"/>
    <property type="match status" value="2"/>
</dbReference>
<organism evidence="13 14">
    <name type="scientific">Sulfobacillus benefaciens</name>
    <dbReference type="NCBI Taxonomy" id="453960"/>
    <lineage>
        <taxon>Bacteria</taxon>
        <taxon>Bacillati</taxon>
        <taxon>Bacillota</taxon>
        <taxon>Clostridia</taxon>
        <taxon>Eubacteriales</taxon>
        <taxon>Clostridiales Family XVII. Incertae Sedis</taxon>
        <taxon>Sulfobacillus</taxon>
    </lineage>
</organism>
<evidence type="ECO:0000313" key="13">
    <source>
        <dbReference type="EMBL" id="PSR27294.1"/>
    </source>
</evidence>
<dbReference type="GO" id="GO:0005975">
    <property type="term" value="P:carbohydrate metabolic process"/>
    <property type="evidence" value="ECO:0007669"/>
    <property type="project" value="UniProtKB-UniRule"/>
</dbReference>
<evidence type="ECO:0000256" key="1">
    <source>
        <dbReference type="ARBA" id="ARBA00001031"/>
    </source>
</evidence>
<evidence type="ECO:0000313" key="14">
    <source>
        <dbReference type="Proteomes" id="UP000242699"/>
    </source>
</evidence>
<dbReference type="Pfam" id="PF01380">
    <property type="entry name" value="SIS"/>
    <property type="match status" value="2"/>
</dbReference>
<comment type="subcellular location">
    <subcellularLocation>
        <location evidence="2 10">Cytoplasm</location>
    </subcellularLocation>
</comment>
<dbReference type="InterPro" id="IPR046348">
    <property type="entry name" value="SIS_dom_sf"/>
</dbReference>
<dbReference type="InterPro" id="IPR029055">
    <property type="entry name" value="Ntn_hydrolases_N"/>
</dbReference>
<keyword evidence="7 10" id="KW-0808">Transferase</keyword>
<dbReference type="InterPro" id="IPR035466">
    <property type="entry name" value="GlmS/AgaS_SIS"/>
</dbReference>
<dbReference type="NCBIfam" id="TIGR01135">
    <property type="entry name" value="glmS"/>
    <property type="match status" value="1"/>
</dbReference>
<name>A0A2T2WYH9_9FIRM</name>
<dbReference type="CDD" id="cd00714">
    <property type="entry name" value="GFAT"/>
    <property type="match status" value="1"/>
</dbReference>
<dbReference type="GO" id="GO:0006487">
    <property type="term" value="P:protein N-linked glycosylation"/>
    <property type="evidence" value="ECO:0007669"/>
    <property type="project" value="TreeGrafter"/>
</dbReference>
<dbReference type="GO" id="GO:0006047">
    <property type="term" value="P:UDP-N-acetylglucosamine metabolic process"/>
    <property type="evidence" value="ECO:0007669"/>
    <property type="project" value="TreeGrafter"/>
</dbReference>
<dbReference type="Gene3D" id="3.60.20.10">
    <property type="entry name" value="Glutamine Phosphoribosylpyrophosphate, subunit 1, domain 1"/>
    <property type="match status" value="1"/>
</dbReference>
<comment type="subunit">
    <text evidence="10">Homodimer.</text>
</comment>
<gene>
    <name evidence="10 13" type="primary">glmS</name>
    <name evidence="13" type="ORF">C7B43_11905</name>
</gene>
<dbReference type="GO" id="GO:0097367">
    <property type="term" value="F:carbohydrate derivative binding"/>
    <property type="evidence" value="ECO:0007669"/>
    <property type="project" value="InterPro"/>
</dbReference>
<dbReference type="GO" id="GO:0006002">
    <property type="term" value="P:fructose 6-phosphate metabolic process"/>
    <property type="evidence" value="ECO:0007669"/>
    <property type="project" value="TreeGrafter"/>
</dbReference>
<feature type="domain" description="Glutamine amidotransferase type-2" evidence="11">
    <location>
        <begin position="2"/>
        <end position="219"/>
    </location>
</feature>
<evidence type="ECO:0000256" key="10">
    <source>
        <dbReference type="HAMAP-Rule" id="MF_00164"/>
    </source>
</evidence>
<comment type="caution">
    <text evidence="13">The sequence shown here is derived from an EMBL/GenBank/DDBJ whole genome shotgun (WGS) entry which is preliminary data.</text>
</comment>
<evidence type="ECO:0000256" key="2">
    <source>
        <dbReference type="ARBA" id="ARBA00004496"/>
    </source>
</evidence>
<protein>
    <recommendedName>
        <fullName evidence="4 10">Glutamine--fructose-6-phosphate aminotransferase [isomerizing]</fullName>
        <ecNumber evidence="3 10">2.6.1.16</ecNumber>
    </recommendedName>
    <alternativeName>
        <fullName evidence="10">D-fructose-6-phosphate amidotransferase</fullName>
    </alternativeName>
    <alternativeName>
        <fullName evidence="10">GFAT</fullName>
    </alternativeName>
    <alternativeName>
        <fullName evidence="10">Glucosamine-6-phosphate synthase</fullName>
    </alternativeName>
    <alternativeName>
        <fullName evidence="10">Hexosephosphate aminotransferase</fullName>
    </alternativeName>
    <alternativeName>
        <fullName evidence="10">L-glutamine--D-fructose-6-phosphate amidotransferase</fullName>
    </alternativeName>
</protein>
<dbReference type="PANTHER" id="PTHR10937">
    <property type="entry name" value="GLUCOSAMINE--FRUCTOSE-6-PHOSPHATE AMINOTRANSFERASE, ISOMERIZING"/>
    <property type="match status" value="1"/>
</dbReference>
<feature type="active site" description="For Fru-6P isomerization activity" evidence="10">
    <location>
        <position position="599"/>
    </location>
</feature>
<feature type="initiator methionine" description="Removed" evidence="10">
    <location>
        <position position="1"/>
    </location>
</feature>
<evidence type="ECO:0000256" key="7">
    <source>
        <dbReference type="ARBA" id="ARBA00022679"/>
    </source>
</evidence>
<dbReference type="Proteomes" id="UP000242699">
    <property type="component" value="Unassembled WGS sequence"/>
</dbReference>
<evidence type="ECO:0000256" key="3">
    <source>
        <dbReference type="ARBA" id="ARBA00012916"/>
    </source>
</evidence>
<dbReference type="PROSITE" id="PS51278">
    <property type="entry name" value="GATASE_TYPE_2"/>
    <property type="match status" value="1"/>
</dbReference>
<feature type="active site" description="Nucleophile; for GATase activity" evidence="10">
    <location>
        <position position="2"/>
    </location>
</feature>
<evidence type="ECO:0000256" key="9">
    <source>
        <dbReference type="ARBA" id="ARBA00022962"/>
    </source>
</evidence>
<dbReference type="SUPFAM" id="SSF53697">
    <property type="entry name" value="SIS domain"/>
    <property type="match status" value="1"/>
</dbReference>